<dbReference type="AlphaFoldDB" id="A0A067PND3"/>
<evidence type="ECO:0000313" key="6">
    <source>
        <dbReference type="Proteomes" id="UP000027265"/>
    </source>
</evidence>
<evidence type="ECO:0000259" key="4">
    <source>
        <dbReference type="Pfam" id="PF00135"/>
    </source>
</evidence>
<dbReference type="InterPro" id="IPR002018">
    <property type="entry name" value="CarbesteraseB"/>
</dbReference>
<dbReference type="STRING" id="933084.A0A067PND3"/>
<organism evidence="5 6">
    <name type="scientific">Jaapia argillacea MUCL 33604</name>
    <dbReference type="NCBI Taxonomy" id="933084"/>
    <lineage>
        <taxon>Eukaryota</taxon>
        <taxon>Fungi</taxon>
        <taxon>Dikarya</taxon>
        <taxon>Basidiomycota</taxon>
        <taxon>Agaricomycotina</taxon>
        <taxon>Agaricomycetes</taxon>
        <taxon>Agaricomycetidae</taxon>
        <taxon>Jaapiales</taxon>
        <taxon>Jaapiaceae</taxon>
        <taxon>Jaapia</taxon>
    </lineage>
</organism>
<dbReference type="EC" id="3.1.1.-" evidence="3"/>
<dbReference type="GO" id="GO:0016787">
    <property type="term" value="F:hydrolase activity"/>
    <property type="evidence" value="ECO:0007669"/>
    <property type="project" value="UniProtKB-KW"/>
</dbReference>
<dbReference type="EMBL" id="KL197737">
    <property type="protein sequence ID" value="KDQ52807.1"/>
    <property type="molecule type" value="Genomic_DNA"/>
</dbReference>
<dbReference type="Gene3D" id="3.40.50.1820">
    <property type="entry name" value="alpha/beta hydrolase"/>
    <property type="match status" value="1"/>
</dbReference>
<dbReference type="PANTHER" id="PTHR43142:SF1">
    <property type="entry name" value="CARBOXYLIC ESTER HYDROLASE"/>
    <property type="match status" value="1"/>
</dbReference>
<dbReference type="OrthoDB" id="6846267at2759"/>
<dbReference type="InterPro" id="IPR029058">
    <property type="entry name" value="AB_hydrolase_fold"/>
</dbReference>
<evidence type="ECO:0000313" key="5">
    <source>
        <dbReference type="EMBL" id="KDQ52807.1"/>
    </source>
</evidence>
<evidence type="ECO:0000256" key="3">
    <source>
        <dbReference type="RuleBase" id="RU361235"/>
    </source>
</evidence>
<keyword evidence="6" id="KW-1185">Reference proteome</keyword>
<evidence type="ECO:0000256" key="1">
    <source>
        <dbReference type="ARBA" id="ARBA00005964"/>
    </source>
</evidence>
<dbReference type="Proteomes" id="UP000027265">
    <property type="component" value="Unassembled WGS sequence"/>
</dbReference>
<sequence>MSDAHLHDELTSNPARVTADTKFGRLTGGRAANGAAVWLEVPYALPPGRFQDPKPLPSGFQYEDKEYIREDTYAVQPLVDGQSAATPFVDKVGRGKPTENPLFVNIIAPPSFPSRKDFPVKIYIHGGFLQFGSPHGLSSQAQYVAASRNEVWVNIGYRLSIFGFLACDEPRIPGNFGFKDQWLACQWIKENIAAFGGNPEDITISGLSAGAHSLHQLLHHASRLPEGQNAPFHTAILQSNSIVANPKPPSVLREQYNAVCDALSLDPSSPTSFTTLSDPSAIPASKLTELIDSDKLGIYGTFRGCLEPEWYTGGQSDSVDLMEWQRSGGLAKGLKEKGVKKIVVGEMMEEWYLYSIAHPVHGVGDIKFNLERYYERHDIDKVLNCYRTLPANAPLADIVRLMGEILSDGQVYLPVRFLARDMMKHGYPILRYEIRWSPEQRRPLGYVTHGTDRALWALRIPSLEADQVPIATAWLDAIDDGIKNLEKGNEQGLQKVMALKEDRTIGWIDDERWEQVMKVGEALES</sequence>
<gene>
    <name evidence="5" type="ORF">JAAARDRAFT_197885</name>
</gene>
<proteinExistence type="inferred from homology"/>
<accession>A0A067PND3</accession>
<dbReference type="Pfam" id="PF00135">
    <property type="entry name" value="COesterase"/>
    <property type="match status" value="1"/>
</dbReference>
<dbReference type="ESTHER" id="9homo-a0a067pnd3">
    <property type="family name" value="Fungal_carboxylesterase_lipase"/>
</dbReference>
<comment type="similarity">
    <text evidence="1 3">Belongs to the type-B carboxylesterase/lipase family.</text>
</comment>
<dbReference type="FunCoup" id="A0A067PND3">
    <property type="interactions" value="2"/>
</dbReference>
<name>A0A067PND3_9AGAM</name>
<dbReference type="SUPFAM" id="SSF53474">
    <property type="entry name" value="alpha/beta-Hydrolases"/>
    <property type="match status" value="1"/>
</dbReference>
<evidence type="ECO:0000256" key="2">
    <source>
        <dbReference type="ARBA" id="ARBA00022801"/>
    </source>
</evidence>
<dbReference type="InParanoid" id="A0A067PND3"/>
<dbReference type="PROSITE" id="PS00122">
    <property type="entry name" value="CARBOXYLESTERASE_B_1"/>
    <property type="match status" value="1"/>
</dbReference>
<reference evidence="6" key="1">
    <citation type="journal article" date="2014" name="Proc. Natl. Acad. Sci. U.S.A.">
        <title>Extensive sampling of basidiomycete genomes demonstrates inadequacy of the white-rot/brown-rot paradigm for wood decay fungi.</title>
        <authorList>
            <person name="Riley R."/>
            <person name="Salamov A.A."/>
            <person name="Brown D.W."/>
            <person name="Nagy L.G."/>
            <person name="Floudas D."/>
            <person name="Held B.W."/>
            <person name="Levasseur A."/>
            <person name="Lombard V."/>
            <person name="Morin E."/>
            <person name="Otillar R."/>
            <person name="Lindquist E.A."/>
            <person name="Sun H."/>
            <person name="LaButti K.M."/>
            <person name="Schmutz J."/>
            <person name="Jabbour D."/>
            <person name="Luo H."/>
            <person name="Baker S.E."/>
            <person name="Pisabarro A.G."/>
            <person name="Walton J.D."/>
            <person name="Blanchette R.A."/>
            <person name="Henrissat B."/>
            <person name="Martin F."/>
            <person name="Cullen D."/>
            <person name="Hibbett D.S."/>
            <person name="Grigoriev I.V."/>
        </authorList>
    </citation>
    <scope>NUCLEOTIDE SEQUENCE [LARGE SCALE GENOMIC DNA]</scope>
    <source>
        <strain evidence="6">MUCL 33604</strain>
    </source>
</reference>
<dbReference type="PANTHER" id="PTHR43142">
    <property type="entry name" value="CARBOXYLIC ESTER HYDROLASE"/>
    <property type="match status" value="1"/>
</dbReference>
<dbReference type="InterPro" id="IPR019826">
    <property type="entry name" value="Carboxylesterase_B_AS"/>
</dbReference>
<feature type="domain" description="Carboxylesterase type B" evidence="4">
    <location>
        <begin position="19"/>
        <end position="265"/>
    </location>
</feature>
<keyword evidence="2 3" id="KW-0378">Hydrolase</keyword>
<protein>
    <recommendedName>
        <fullName evidence="3">Carboxylic ester hydrolase</fullName>
        <ecNumber evidence="3">3.1.1.-</ecNumber>
    </recommendedName>
</protein>
<dbReference type="HOGENOM" id="CLU_006586_17_2_1"/>